<evidence type="ECO:0000313" key="1">
    <source>
        <dbReference type="EMBL" id="JAT78154.1"/>
    </source>
</evidence>
<dbReference type="GO" id="GO:0030638">
    <property type="term" value="P:polyketide metabolic process"/>
    <property type="evidence" value="ECO:0007669"/>
    <property type="project" value="InterPro"/>
</dbReference>
<sequence>MSLTVPFAACSPRAAPSLRSTFREGAALQVRTAPPRTRPAARTGLKIYQFGFLKKLGLEKPEFLPDFGAPKRKLLLEGFFSSINQDVLANTLSDDFKFSDRDRVYTKDEFAQVLKSVKAAIPDFQWHASTDGLADKKDKKARVEVRITGTHTGAPLSFPGLKEVPSSGKKVDLPSAKYLVSVEEGRITSIEADRESGSSLLSLYAAVGGVAQVAS</sequence>
<protein>
    <submittedName>
        <fullName evidence="1">Uncharacterized protein</fullName>
    </submittedName>
</protein>
<accession>A0A1D2AG16</accession>
<dbReference type="AlphaFoldDB" id="A0A1D2AG16"/>
<reference evidence="1" key="1">
    <citation type="submission" date="2015-08" db="EMBL/GenBank/DDBJ databases">
        <authorList>
            <person name="Babu N.S."/>
            <person name="Beckwith C.J."/>
            <person name="Beseler K.G."/>
            <person name="Brison A."/>
            <person name="Carone J.V."/>
            <person name="Caskin T.P."/>
            <person name="Diamond M."/>
            <person name="Durham M.E."/>
            <person name="Foxe J.M."/>
            <person name="Go M."/>
            <person name="Henderson B.A."/>
            <person name="Jones I.B."/>
            <person name="McGettigan J.A."/>
            <person name="Micheletti S.J."/>
            <person name="Nasrallah M.E."/>
            <person name="Ortiz D."/>
            <person name="Piller C.R."/>
            <person name="Privatt S.R."/>
            <person name="Schneider S.L."/>
            <person name="Sharp S."/>
            <person name="Smith T.C."/>
            <person name="Stanton J.D."/>
            <person name="Ullery H.E."/>
            <person name="Wilson R.J."/>
            <person name="Serrano M.G."/>
            <person name="Buck G."/>
            <person name="Lee V."/>
            <person name="Wang Y."/>
            <person name="Carvalho R."/>
            <person name="Voegtly L."/>
            <person name="Shi R."/>
            <person name="Duckworth R."/>
            <person name="Johnson A."/>
            <person name="Loviza R."/>
            <person name="Walstead R."/>
            <person name="Shah Z."/>
            <person name="Kiflezghi M."/>
            <person name="Wade K."/>
            <person name="Ball S.L."/>
            <person name="Bradley K.W."/>
            <person name="Asai D.J."/>
            <person name="Bowman C.A."/>
            <person name="Russell D.A."/>
            <person name="Pope W.H."/>
            <person name="Jacobs-Sera D."/>
            <person name="Hendrix R.W."/>
            <person name="Hatfull G.F."/>
        </authorList>
    </citation>
    <scope>NUCLEOTIDE SEQUENCE</scope>
</reference>
<gene>
    <name evidence="1" type="ORF">g.29304</name>
</gene>
<dbReference type="EMBL" id="GDKF01000468">
    <property type="protein sequence ID" value="JAT78154.1"/>
    <property type="molecule type" value="Transcribed_RNA"/>
</dbReference>
<dbReference type="SUPFAM" id="SSF54427">
    <property type="entry name" value="NTF2-like"/>
    <property type="match status" value="1"/>
</dbReference>
<dbReference type="Pfam" id="PF07366">
    <property type="entry name" value="SnoaL"/>
    <property type="match status" value="1"/>
</dbReference>
<proteinExistence type="predicted"/>
<organism evidence="1">
    <name type="scientific">Auxenochlorella protothecoides</name>
    <name type="common">Green microalga</name>
    <name type="synonym">Chlorella protothecoides</name>
    <dbReference type="NCBI Taxonomy" id="3075"/>
    <lineage>
        <taxon>Eukaryota</taxon>
        <taxon>Viridiplantae</taxon>
        <taxon>Chlorophyta</taxon>
        <taxon>core chlorophytes</taxon>
        <taxon>Trebouxiophyceae</taxon>
        <taxon>Chlorellales</taxon>
        <taxon>Chlorellaceae</taxon>
        <taxon>Auxenochlorella</taxon>
    </lineage>
</organism>
<dbReference type="InterPro" id="IPR032710">
    <property type="entry name" value="NTF2-like_dom_sf"/>
</dbReference>
<dbReference type="InterPro" id="IPR009959">
    <property type="entry name" value="Cyclase_SnoaL-like"/>
</dbReference>
<name>A0A1D2AG16_AUXPR</name>
<dbReference type="Gene3D" id="3.10.450.50">
    <property type="match status" value="1"/>
</dbReference>